<dbReference type="SUPFAM" id="SSF47973">
    <property type="entry name" value="Ribosomal protein S7"/>
    <property type="match status" value="1"/>
</dbReference>
<dbReference type="GO" id="GO:1990904">
    <property type="term" value="C:ribonucleoprotein complex"/>
    <property type="evidence" value="ECO:0007669"/>
    <property type="project" value="UniProtKB-KW"/>
</dbReference>
<evidence type="ECO:0000259" key="4">
    <source>
        <dbReference type="Pfam" id="PF00177"/>
    </source>
</evidence>
<evidence type="ECO:0000256" key="2">
    <source>
        <dbReference type="ARBA" id="ARBA00022980"/>
    </source>
</evidence>
<gene>
    <name evidence="5" type="ORF">MUK42_02603</name>
</gene>
<dbReference type="InterPro" id="IPR036823">
    <property type="entry name" value="Ribosomal_uS7_dom_sf"/>
</dbReference>
<dbReference type="Gene3D" id="1.10.455.10">
    <property type="entry name" value="Ribosomal protein S7 domain"/>
    <property type="match status" value="1"/>
</dbReference>
<dbReference type="GO" id="GO:0005840">
    <property type="term" value="C:ribosome"/>
    <property type="evidence" value="ECO:0007669"/>
    <property type="project" value="UniProtKB-KW"/>
</dbReference>
<reference evidence="5" key="1">
    <citation type="submission" date="2022-05" db="EMBL/GenBank/DDBJ databases">
        <title>The Musa troglodytarum L. genome provides insights into the mechanism of non-climacteric behaviour and enrichment of carotenoids.</title>
        <authorList>
            <person name="Wang J."/>
        </authorList>
    </citation>
    <scope>NUCLEOTIDE SEQUENCE</scope>
    <source>
        <tissue evidence="5">Leaf</tissue>
    </source>
</reference>
<evidence type="ECO:0000313" key="6">
    <source>
        <dbReference type="Proteomes" id="UP001055439"/>
    </source>
</evidence>
<accession>A0A9E7JPU1</accession>
<dbReference type="AlphaFoldDB" id="A0A9E7JPU1"/>
<protein>
    <submittedName>
        <fullName evidence="5">Ribosomal protein S7</fullName>
    </submittedName>
</protein>
<dbReference type="EMBL" id="CP097504">
    <property type="protein sequence ID" value="URD88334.1"/>
    <property type="molecule type" value="Genomic_DNA"/>
</dbReference>
<feature type="non-terminal residue" evidence="5">
    <location>
        <position position="1"/>
    </location>
</feature>
<dbReference type="Pfam" id="PF00177">
    <property type="entry name" value="Ribosomal_S7"/>
    <property type="match status" value="1"/>
</dbReference>
<name>A0A9E7JPU1_9LILI</name>
<sequence length="62" mass="6918">GKALAIRWLLGASQKCSGRNIAFKLSFELVDVAKGSDDAICKKEENHRIVEANRVFAHFFNP</sequence>
<evidence type="ECO:0000256" key="3">
    <source>
        <dbReference type="ARBA" id="ARBA00023274"/>
    </source>
</evidence>
<evidence type="ECO:0000256" key="1">
    <source>
        <dbReference type="ARBA" id="ARBA00007151"/>
    </source>
</evidence>
<keyword evidence="2 5" id="KW-0689">Ribosomal protein</keyword>
<organism evidence="5 6">
    <name type="scientific">Musa troglodytarum</name>
    <name type="common">fe'i banana</name>
    <dbReference type="NCBI Taxonomy" id="320322"/>
    <lineage>
        <taxon>Eukaryota</taxon>
        <taxon>Viridiplantae</taxon>
        <taxon>Streptophyta</taxon>
        <taxon>Embryophyta</taxon>
        <taxon>Tracheophyta</taxon>
        <taxon>Spermatophyta</taxon>
        <taxon>Magnoliopsida</taxon>
        <taxon>Liliopsida</taxon>
        <taxon>Zingiberales</taxon>
        <taxon>Musaceae</taxon>
        <taxon>Musa</taxon>
    </lineage>
</organism>
<proteinExistence type="inferred from homology"/>
<dbReference type="OrthoDB" id="607010at2759"/>
<comment type="similarity">
    <text evidence="1">Belongs to the universal ribosomal protein uS7 family.</text>
</comment>
<dbReference type="InterPro" id="IPR023798">
    <property type="entry name" value="Ribosomal_uS7_dom"/>
</dbReference>
<dbReference type="Proteomes" id="UP001055439">
    <property type="component" value="Chromosome 2"/>
</dbReference>
<evidence type="ECO:0000313" key="5">
    <source>
        <dbReference type="EMBL" id="URD88334.1"/>
    </source>
</evidence>
<feature type="domain" description="Small ribosomal subunit protein uS7" evidence="4">
    <location>
        <begin position="2"/>
        <end position="54"/>
    </location>
</feature>
<keyword evidence="3" id="KW-0687">Ribonucleoprotein</keyword>
<keyword evidence="6" id="KW-1185">Reference proteome</keyword>